<proteinExistence type="predicted"/>
<dbReference type="Gene3D" id="2.170.130.30">
    <property type="match status" value="1"/>
</dbReference>
<comment type="caution">
    <text evidence="3">The sequence shown here is derived from an EMBL/GenBank/DDBJ whole genome shotgun (WGS) entry which is preliminary data.</text>
</comment>
<feature type="domain" description="Transcobalamin-like C-terminal" evidence="2">
    <location>
        <begin position="77"/>
        <end position="145"/>
    </location>
</feature>
<evidence type="ECO:0000256" key="1">
    <source>
        <dbReference type="SAM" id="Phobius"/>
    </source>
</evidence>
<keyword evidence="1" id="KW-0812">Transmembrane</keyword>
<protein>
    <recommendedName>
        <fullName evidence="2">Transcobalamin-like C-terminal domain-containing protein</fullName>
    </recommendedName>
</protein>
<dbReference type="EMBL" id="BARV01010933">
    <property type="protein sequence ID" value="GAI02797.1"/>
    <property type="molecule type" value="Genomic_DNA"/>
</dbReference>
<evidence type="ECO:0000259" key="2">
    <source>
        <dbReference type="Pfam" id="PF14478"/>
    </source>
</evidence>
<keyword evidence="1" id="KW-0472">Membrane</keyword>
<dbReference type="Pfam" id="PF14478">
    <property type="entry name" value="DUF4430"/>
    <property type="match status" value="1"/>
</dbReference>
<keyword evidence="1" id="KW-1133">Transmembrane helix</keyword>
<evidence type="ECO:0000313" key="3">
    <source>
        <dbReference type="EMBL" id="GAI02797.1"/>
    </source>
</evidence>
<reference evidence="3" key="1">
    <citation type="journal article" date="2014" name="Front. Microbiol.">
        <title>High frequency of phylogenetically diverse reductive dehalogenase-homologous genes in deep subseafloor sedimentary metagenomes.</title>
        <authorList>
            <person name="Kawai M."/>
            <person name="Futagami T."/>
            <person name="Toyoda A."/>
            <person name="Takaki Y."/>
            <person name="Nishi S."/>
            <person name="Hori S."/>
            <person name="Arai W."/>
            <person name="Tsubouchi T."/>
            <person name="Morono Y."/>
            <person name="Uchiyama I."/>
            <person name="Ito T."/>
            <person name="Fujiyama A."/>
            <person name="Inagaki F."/>
            <person name="Takami H."/>
        </authorList>
    </citation>
    <scope>NUCLEOTIDE SEQUENCE</scope>
    <source>
        <strain evidence="3">Expedition CK06-06</strain>
    </source>
</reference>
<dbReference type="InterPro" id="IPR027954">
    <property type="entry name" value="Transcobalamin-like_C"/>
</dbReference>
<organism evidence="3">
    <name type="scientific">marine sediment metagenome</name>
    <dbReference type="NCBI Taxonomy" id="412755"/>
    <lineage>
        <taxon>unclassified sequences</taxon>
        <taxon>metagenomes</taxon>
        <taxon>ecological metagenomes</taxon>
    </lineage>
</organism>
<name>X1K6Y7_9ZZZZ</name>
<feature type="transmembrane region" description="Helical" evidence="1">
    <location>
        <begin position="7"/>
        <end position="30"/>
    </location>
</feature>
<sequence>MGKTLKFLLIGIIASISITFLILFQLGVFIPPNNNSNGDNGQLIIYKESVSNITLYIDYGNETVDIWVGFSLYNYNTSVFQALDMYYDLEYEYYAIYDDYLITSINGISQNSTHAWHFWVNGEISPIGCYKYALDNDSIINWNFTANI</sequence>
<gene>
    <name evidence="3" type="ORF">S06H3_20965</name>
</gene>
<accession>X1K6Y7</accession>
<dbReference type="AlphaFoldDB" id="X1K6Y7"/>